<organism evidence="2 3">
    <name type="scientific">Kitasatospora aburaviensis</name>
    <dbReference type="NCBI Taxonomy" id="67265"/>
    <lineage>
        <taxon>Bacteria</taxon>
        <taxon>Bacillati</taxon>
        <taxon>Actinomycetota</taxon>
        <taxon>Actinomycetes</taxon>
        <taxon>Kitasatosporales</taxon>
        <taxon>Streptomycetaceae</taxon>
        <taxon>Kitasatospora</taxon>
    </lineage>
</organism>
<keyword evidence="3" id="KW-1185">Reference proteome</keyword>
<comment type="caution">
    <text evidence="2">The sequence shown here is derived from an EMBL/GenBank/DDBJ whole genome shotgun (WGS) entry which is preliminary data.</text>
</comment>
<accession>A0ABW1F1N9</accession>
<gene>
    <name evidence="2" type="ORF">ACFP0N_23985</name>
</gene>
<evidence type="ECO:0000313" key="3">
    <source>
        <dbReference type="Proteomes" id="UP001596067"/>
    </source>
</evidence>
<name>A0ABW1F1N9_9ACTN</name>
<proteinExistence type="predicted"/>
<dbReference type="Proteomes" id="UP001596067">
    <property type="component" value="Unassembled WGS sequence"/>
</dbReference>
<feature type="chain" id="PRO_5046674937" description="Secreted protein" evidence="1">
    <location>
        <begin position="27"/>
        <end position="159"/>
    </location>
</feature>
<dbReference type="EMBL" id="JBHSOD010000034">
    <property type="protein sequence ID" value="MFC5888033.1"/>
    <property type="molecule type" value="Genomic_DNA"/>
</dbReference>
<feature type="signal peptide" evidence="1">
    <location>
        <begin position="1"/>
        <end position="26"/>
    </location>
</feature>
<protein>
    <recommendedName>
        <fullName evidence="4">Secreted protein</fullName>
    </recommendedName>
</protein>
<dbReference type="RefSeq" id="WP_313767211.1">
    <property type="nucleotide sequence ID" value="NZ_BAAAVH010000031.1"/>
</dbReference>
<keyword evidence="1" id="KW-0732">Signal</keyword>
<evidence type="ECO:0000313" key="2">
    <source>
        <dbReference type="EMBL" id="MFC5888033.1"/>
    </source>
</evidence>
<sequence>MKHRIRTWLATAGLLCAATLTVTSLAAADSPDTDASAAPPAVEDFAYPGAAAVTNVKLKRGDGHIAPADCAGTTQIQLWTRAAGNPDNKICFTVTGSTGDLTLELADVFAVQTNGRALRATVTADGAGQSVDVASGGFQGLGEGLDASPATAVELRITG</sequence>
<reference evidence="3" key="1">
    <citation type="journal article" date="2019" name="Int. J. Syst. Evol. Microbiol.">
        <title>The Global Catalogue of Microorganisms (GCM) 10K type strain sequencing project: providing services to taxonomists for standard genome sequencing and annotation.</title>
        <authorList>
            <consortium name="The Broad Institute Genomics Platform"/>
            <consortium name="The Broad Institute Genome Sequencing Center for Infectious Disease"/>
            <person name="Wu L."/>
            <person name="Ma J."/>
        </authorList>
    </citation>
    <scope>NUCLEOTIDE SEQUENCE [LARGE SCALE GENOMIC DNA]</scope>
    <source>
        <strain evidence="3">CGMCC 4.1469</strain>
    </source>
</reference>
<evidence type="ECO:0008006" key="4">
    <source>
        <dbReference type="Google" id="ProtNLM"/>
    </source>
</evidence>
<evidence type="ECO:0000256" key="1">
    <source>
        <dbReference type="SAM" id="SignalP"/>
    </source>
</evidence>